<evidence type="ECO:0000313" key="1">
    <source>
        <dbReference type="EMBL" id="SEJ02792.1"/>
    </source>
</evidence>
<dbReference type="OrthoDB" id="670226at2"/>
<gene>
    <name evidence="1" type="ORF">SAMN05192553_10219</name>
</gene>
<accession>A0A1H6VRG1</accession>
<proteinExistence type="predicted"/>
<dbReference type="Proteomes" id="UP000199403">
    <property type="component" value="Unassembled WGS sequence"/>
</dbReference>
<dbReference type="RefSeq" id="WP_092172642.1">
    <property type="nucleotide sequence ID" value="NZ_FNZH01000002.1"/>
</dbReference>
<organism evidence="1 2">
    <name type="scientific">Cyclobacterium xiamenense</name>
    <dbReference type="NCBI Taxonomy" id="1297121"/>
    <lineage>
        <taxon>Bacteria</taxon>
        <taxon>Pseudomonadati</taxon>
        <taxon>Bacteroidota</taxon>
        <taxon>Cytophagia</taxon>
        <taxon>Cytophagales</taxon>
        <taxon>Cyclobacteriaceae</taxon>
        <taxon>Cyclobacterium</taxon>
    </lineage>
</organism>
<sequence>MEVPFTAKKPAFLWILPLILTSFFSCEDSLLEEVLVYDNDFAESDLVYFEKGRLYDFNGDTVLGYFHNEEILLRLPDLPSHNALKVTIDLLLHDSWDGNPDNIGGPDFWYMNLDGTQVLRTTFSNSPCESTYCLYQSYPDAYPRFYEPKTGAVTTDLPGRCQYSTTPGWTSRYQITRIIHHTESELELVCGDELKQENAPDPVCDESWSIARIQVSTMTVN</sequence>
<dbReference type="EMBL" id="FNZH01000002">
    <property type="protein sequence ID" value="SEJ02792.1"/>
    <property type="molecule type" value="Genomic_DNA"/>
</dbReference>
<protein>
    <submittedName>
        <fullName evidence="1">Uncharacterized protein</fullName>
    </submittedName>
</protein>
<keyword evidence="2" id="KW-1185">Reference proteome</keyword>
<name>A0A1H6VRG1_9BACT</name>
<reference evidence="2" key="1">
    <citation type="submission" date="2016-10" db="EMBL/GenBank/DDBJ databases">
        <authorList>
            <person name="Varghese N."/>
            <person name="Submissions S."/>
        </authorList>
    </citation>
    <scope>NUCLEOTIDE SEQUENCE [LARGE SCALE GENOMIC DNA]</scope>
    <source>
        <strain evidence="2">IBRC-M 10761</strain>
    </source>
</reference>
<evidence type="ECO:0000313" key="2">
    <source>
        <dbReference type="Proteomes" id="UP000199403"/>
    </source>
</evidence>
<dbReference type="AlphaFoldDB" id="A0A1H6VRG1"/>
<dbReference type="STRING" id="1416801.SAMN05192553_10219"/>